<dbReference type="InterPro" id="IPR051531">
    <property type="entry name" value="N-acetyltransferase"/>
</dbReference>
<comment type="caution">
    <text evidence="2">The sequence shown here is derived from an EMBL/GenBank/DDBJ whole genome shotgun (WGS) entry which is preliminary data.</text>
</comment>
<dbReference type="AlphaFoldDB" id="A0A1J9V9C5"/>
<name>A0A1J9V9C5_9BACI</name>
<dbReference type="RefSeq" id="WP_071719451.1">
    <property type="nucleotide sequence ID" value="NZ_CBCSHB010000038.1"/>
</dbReference>
<dbReference type="InterPro" id="IPR000182">
    <property type="entry name" value="GNAT_dom"/>
</dbReference>
<evidence type="ECO:0000259" key="1">
    <source>
        <dbReference type="PROSITE" id="PS51186"/>
    </source>
</evidence>
<dbReference type="EMBL" id="MAOI01000079">
    <property type="protein sequence ID" value="OJD78123.1"/>
    <property type="molecule type" value="Genomic_DNA"/>
</dbReference>
<dbReference type="Gene3D" id="3.40.630.30">
    <property type="match status" value="1"/>
</dbReference>
<dbReference type="Proteomes" id="UP000182788">
    <property type="component" value="Unassembled WGS sequence"/>
</dbReference>
<accession>A0A1J9V9C5</accession>
<dbReference type="Pfam" id="PF13302">
    <property type="entry name" value="Acetyltransf_3"/>
    <property type="match status" value="1"/>
</dbReference>
<gene>
    <name evidence="2" type="ORF">BAU28_02530</name>
</gene>
<proteinExistence type="predicted"/>
<dbReference type="PANTHER" id="PTHR43792">
    <property type="entry name" value="GNAT FAMILY, PUTATIVE (AFU_ORTHOLOGUE AFUA_3G00765)-RELATED-RELATED"/>
    <property type="match status" value="1"/>
</dbReference>
<sequence>MNLEMIFGDFPILESANLVLRKIEEEHLQEVYMIYDNENVFEYCGIIPKHNIQTVKKMIGHFDRDYHKKSRVKWGIFQKKQSNTLLGIIEAMDFNQKVNMVSIGYFLAEDNWRKGIATESVRMLLKFLFDEVNVNRIQAEVMPANEASTKVLLKNGFIKEGLLRQATLWSGKGVVDLEIFGILKEEYMNI</sequence>
<feature type="domain" description="N-acetyltransferase" evidence="1">
    <location>
        <begin position="18"/>
        <end position="189"/>
    </location>
</feature>
<evidence type="ECO:0000313" key="2">
    <source>
        <dbReference type="EMBL" id="OJD78123.1"/>
    </source>
</evidence>
<organism evidence="2 3">
    <name type="scientific">Bacillus paramycoides</name>
    <dbReference type="NCBI Taxonomy" id="2026194"/>
    <lineage>
        <taxon>Bacteria</taxon>
        <taxon>Bacillati</taxon>
        <taxon>Bacillota</taxon>
        <taxon>Bacilli</taxon>
        <taxon>Bacillales</taxon>
        <taxon>Bacillaceae</taxon>
        <taxon>Bacillus</taxon>
        <taxon>Bacillus cereus group</taxon>
    </lineage>
</organism>
<dbReference type="SUPFAM" id="SSF55729">
    <property type="entry name" value="Acyl-CoA N-acyltransferases (Nat)"/>
    <property type="match status" value="1"/>
</dbReference>
<dbReference type="GO" id="GO:0005737">
    <property type="term" value="C:cytoplasm"/>
    <property type="evidence" value="ECO:0007669"/>
    <property type="project" value="TreeGrafter"/>
</dbReference>
<dbReference type="PANTHER" id="PTHR43792:SF9">
    <property type="entry name" value="RIBOSOMAL-PROTEIN-ALANINE ACETYLTRANSFERASE"/>
    <property type="match status" value="1"/>
</dbReference>
<dbReference type="InterPro" id="IPR016181">
    <property type="entry name" value="Acyl_CoA_acyltransferase"/>
</dbReference>
<keyword evidence="2" id="KW-0808">Transferase</keyword>
<protein>
    <submittedName>
        <fullName evidence="2">Alanine acetyltransferase</fullName>
    </submittedName>
</protein>
<evidence type="ECO:0000313" key="3">
    <source>
        <dbReference type="Proteomes" id="UP000182788"/>
    </source>
</evidence>
<dbReference type="GeneID" id="87593311"/>
<reference evidence="2 3" key="1">
    <citation type="submission" date="2016-06" db="EMBL/GenBank/DDBJ databases">
        <title>First insights into the genetic diversity and population structure of in the Bacillus cereus group bacteria from diverse marine environments.</title>
        <authorList>
            <person name="Liu Y."/>
            <person name="Lai Q."/>
            <person name="Shao Z."/>
        </authorList>
    </citation>
    <scope>NUCLEOTIDE SEQUENCE [LARGE SCALE GENOMIC DNA]</scope>
    <source>
        <strain evidence="2 3">NH24A2</strain>
    </source>
</reference>
<dbReference type="GO" id="GO:0008999">
    <property type="term" value="F:protein-N-terminal-alanine acetyltransferase activity"/>
    <property type="evidence" value="ECO:0007669"/>
    <property type="project" value="TreeGrafter"/>
</dbReference>
<dbReference type="PROSITE" id="PS51186">
    <property type="entry name" value="GNAT"/>
    <property type="match status" value="1"/>
</dbReference>